<dbReference type="AlphaFoldDB" id="A0A1A8WP03"/>
<dbReference type="InterPro" id="IPR022139">
    <property type="entry name" value="Fam-L/Fam-M-like_plasmodium"/>
</dbReference>
<evidence type="ECO:0000313" key="3">
    <source>
        <dbReference type="Proteomes" id="UP000078597"/>
    </source>
</evidence>
<keyword evidence="1" id="KW-1133">Transmembrane helix</keyword>
<feature type="transmembrane region" description="Helical" evidence="1">
    <location>
        <begin position="6"/>
        <end position="30"/>
    </location>
</feature>
<keyword evidence="1" id="KW-0472">Membrane</keyword>
<dbReference type="VEuPathDB" id="PlasmoDB:PmUG01_00054000"/>
<feature type="transmembrane region" description="Helical" evidence="1">
    <location>
        <begin position="194"/>
        <end position="212"/>
    </location>
</feature>
<gene>
    <name evidence="2" type="ORF">PMALA_038270</name>
</gene>
<dbReference type="Pfam" id="PF12420">
    <property type="entry name" value="DUF3671"/>
    <property type="match status" value="1"/>
</dbReference>
<accession>A0A1A8WP03</accession>
<organism evidence="2 3">
    <name type="scientific">Plasmodium malariae</name>
    <dbReference type="NCBI Taxonomy" id="5858"/>
    <lineage>
        <taxon>Eukaryota</taxon>
        <taxon>Sar</taxon>
        <taxon>Alveolata</taxon>
        <taxon>Apicomplexa</taxon>
        <taxon>Aconoidasida</taxon>
        <taxon>Haemosporida</taxon>
        <taxon>Plasmodiidae</taxon>
        <taxon>Plasmodium</taxon>
        <taxon>Plasmodium (Plasmodium)</taxon>
    </lineage>
</organism>
<evidence type="ECO:0000313" key="2">
    <source>
        <dbReference type="EMBL" id="SBS93056.1"/>
    </source>
</evidence>
<proteinExistence type="predicted"/>
<dbReference type="Proteomes" id="UP000078597">
    <property type="component" value="Unassembled WGS sequence"/>
</dbReference>
<dbReference type="EMBL" id="FLQW01002359">
    <property type="protein sequence ID" value="SBS93056.1"/>
    <property type="molecule type" value="Genomic_DNA"/>
</dbReference>
<reference evidence="3" key="1">
    <citation type="submission" date="2016-05" db="EMBL/GenBank/DDBJ databases">
        <authorList>
            <person name="Naeem Raeece"/>
        </authorList>
    </citation>
    <scope>NUCLEOTIDE SEQUENCE [LARGE SCALE GENOMIC DNA]</scope>
</reference>
<keyword evidence="1" id="KW-0812">Transmembrane</keyword>
<evidence type="ECO:0000256" key="1">
    <source>
        <dbReference type="SAM" id="Phobius"/>
    </source>
</evidence>
<name>A0A1A8WP03_PLAMA</name>
<protein>
    <recommendedName>
        <fullName evidence="4">Fam-l protein</fullName>
    </recommendedName>
</protein>
<sequence>MKLLLFIKIVASMKLLLFIKIVAFVLLTWISQFYNDSSTWNTYFEEKYKHDTILCGRNYRLLAKCTKDKYSSNVRLIQEIPNNGMQEKYNVHKSEMGVTGKRKISHSTSLKNEEYHKKLMKSKCCIFETKKYSHLEKKIFKELDYENYLKNNRTISDKLYKKIICKKYGLRLVLPLLMFVLLPISFILDYSCSYGFISWLFYFLTMLIPDWLKKFHEFLRTSHLGWFFKKGESIVTSEVGKSGKTVKKITESYVSSFFVYLIYVLPFIILGVTLILWIVYYHKKVKKFENIKLLRKYITGFKLEVKVYSSVFNDR</sequence>
<feature type="non-terminal residue" evidence="2">
    <location>
        <position position="315"/>
    </location>
</feature>
<feature type="transmembrane region" description="Helical" evidence="1">
    <location>
        <begin position="257"/>
        <end position="280"/>
    </location>
</feature>
<feature type="transmembrane region" description="Helical" evidence="1">
    <location>
        <begin position="168"/>
        <end position="188"/>
    </location>
</feature>
<evidence type="ECO:0008006" key="4">
    <source>
        <dbReference type="Google" id="ProtNLM"/>
    </source>
</evidence>